<evidence type="ECO:0000256" key="1">
    <source>
        <dbReference type="ARBA" id="ARBA00002324"/>
    </source>
</evidence>
<dbReference type="CDD" id="cd02165">
    <property type="entry name" value="NMNAT"/>
    <property type="match status" value="1"/>
</dbReference>
<dbReference type="GO" id="GO:0016779">
    <property type="term" value="F:nucleotidyltransferase activity"/>
    <property type="evidence" value="ECO:0007669"/>
    <property type="project" value="UniProtKB-KW"/>
</dbReference>
<keyword evidence="14" id="KW-1185">Reference proteome</keyword>
<dbReference type="PANTHER" id="PTHR39321:SF3">
    <property type="entry name" value="PHOSPHOPANTETHEINE ADENYLYLTRANSFERASE"/>
    <property type="match status" value="1"/>
</dbReference>
<dbReference type="SUPFAM" id="SSF52374">
    <property type="entry name" value="Nucleotidylyl transferase"/>
    <property type="match status" value="1"/>
</dbReference>
<reference evidence="14" key="1">
    <citation type="journal article" date="2019" name="Int. J. Syst. Evol. Microbiol.">
        <title>The Global Catalogue of Microorganisms (GCM) 10K type strain sequencing project: providing services to taxonomists for standard genome sequencing and annotation.</title>
        <authorList>
            <consortium name="The Broad Institute Genomics Platform"/>
            <consortium name="The Broad Institute Genome Sequencing Center for Infectious Disease"/>
            <person name="Wu L."/>
            <person name="Ma J."/>
        </authorList>
    </citation>
    <scope>NUCLEOTIDE SEQUENCE [LARGE SCALE GENOMIC DNA]</scope>
    <source>
        <strain evidence="14">CGMCC 1.12923</strain>
    </source>
</reference>
<evidence type="ECO:0000256" key="6">
    <source>
        <dbReference type="ARBA" id="ARBA00022695"/>
    </source>
</evidence>
<feature type="domain" description="Cytidyltransferase-like" evidence="12">
    <location>
        <begin position="15"/>
        <end position="192"/>
    </location>
</feature>
<dbReference type="InterPro" id="IPR004821">
    <property type="entry name" value="Cyt_trans-like"/>
</dbReference>
<dbReference type="PANTHER" id="PTHR39321">
    <property type="entry name" value="NICOTINATE-NUCLEOTIDE ADENYLYLTRANSFERASE-RELATED"/>
    <property type="match status" value="1"/>
</dbReference>
<comment type="function">
    <text evidence="1 11">Catalyzes the reversible adenylation of nicotinate mononucleotide (NaMN) to nicotinic acid adenine dinucleotide (NaAD).</text>
</comment>
<evidence type="ECO:0000313" key="13">
    <source>
        <dbReference type="EMBL" id="GGD75824.1"/>
    </source>
</evidence>
<organism evidence="13 14">
    <name type="scientific">Lacimicrobium alkaliphilum</name>
    <dbReference type="NCBI Taxonomy" id="1526571"/>
    <lineage>
        <taxon>Bacteria</taxon>
        <taxon>Pseudomonadati</taxon>
        <taxon>Pseudomonadota</taxon>
        <taxon>Gammaproteobacteria</taxon>
        <taxon>Alteromonadales</taxon>
        <taxon>Alteromonadaceae</taxon>
        <taxon>Lacimicrobium</taxon>
    </lineage>
</organism>
<evidence type="ECO:0000259" key="12">
    <source>
        <dbReference type="Pfam" id="PF01467"/>
    </source>
</evidence>
<dbReference type="NCBIfam" id="NF000839">
    <property type="entry name" value="PRK00071.1-1"/>
    <property type="match status" value="1"/>
</dbReference>
<keyword evidence="5 11" id="KW-0808">Transferase</keyword>
<evidence type="ECO:0000313" key="14">
    <source>
        <dbReference type="Proteomes" id="UP000614272"/>
    </source>
</evidence>
<protein>
    <recommendedName>
        <fullName evidence="11">Probable nicotinate-nucleotide adenylyltransferase</fullName>
        <ecNumber evidence="11">2.7.7.18</ecNumber>
    </recommendedName>
    <alternativeName>
        <fullName evidence="11">Deamido-NAD(+) diphosphorylase</fullName>
    </alternativeName>
    <alternativeName>
        <fullName evidence="11">Deamido-NAD(+) pyrophosphorylase</fullName>
    </alternativeName>
    <alternativeName>
        <fullName evidence="11">Nicotinate mononucleotide adenylyltransferase</fullName>
        <shortName evidence="11">NaMN adenylyltransferase</shortName>
    </alternativeName>
</protein>
<dbReference type="InterPro" id="IPR014729">
    <property type="entry name" value="Rossmann-like_a/b/a_fold"/>
</dbReference>
<evidence type="ECO:0000256" key="4">
    <source>
        <dbReference type="ARBA" id="ARBA00022642"/>
    </source>
</evidence>
<evidence type="ECO:0000256" key="8">
    <source>
        <dbReference type="ARBA" id="ARBA00022840"/>
    </source>
</evidence>
<dbReference type="Proteomes" id="UP000614272">
    <property type="component" value="Unassembled WGS sequence"/>
</dbReference>
<evidence type="ECO:0000256" key="9">
    <source>
        <dbReference type="ARBA" id="ARBA00023027"/>
    </source>
</evidence>
<evidence type="ECO:0000256" key="2">
    <source>
        <dbReference type="ARBA" id="ARBA00005019"/>
    </source>
</evidence>
<keyword evidence="6 11" id="KW-0548">Nucleotidyltransferase</keyword>
<gene>
    <name evidence="11 13" type="primary">nadD</name>
    <name evidence="13" type="ORF">GCM10011357_33550</name>
</gene>
<keyword evidence="9 11" id="KW-0520">NAD</keyword>
<sequence>MSVMSADTTKTMLGIFGGTFDPVHIGHLQPVAEAAQELGLEQVRLLPCHIPPHKQAPQSSPEHRLAMLELACQQWPLFIIDNRELMWDKPSYSIDTLKDFRREFANRPVLFFIGMDSLCHLDSWYKWQSICKYCHLVVCQRGDFLPEFNVNITRLLNERRTTDVKQLEQHSGGYIYLAKTSQIPVSSTTIRAALSHGDVEPSWLPEKVQDYIERHQLYRQCE</sequence>
<evidence type="ECO:0000256" key="11">
    <source>
        <dbReference type="HAMAP-Rule" id="MF_00244"/>
    </source>
</evidence>
<evidence type="ECO:0000256" key="10">
    <source>
        <dbReference type="ARBA" id="ARBA00048721"/>
    </source>
</evidence>
<name>A0ABQ1RRM6_9ALTE</name>
<keyword evidence="4 11" id="KW-0662">Pyridine nucleotide biosynthesis</keyword>
<dbReference type="HAMAP" id="MF_00244">
    <property type="entry name" value="NaMN_adenylyltr"/>
    <property type="match status" value="1"/>
</dbReference>
<keyword evidence="8 11" id="KW-0067">ATP-binding</keyword>
<dbReference type="RefSeq" id="WP_099036237.1">
    <property type="nucleotide sequence ID" value="NZ_BMGJ01000017.1"/>
</dbReference>
<comment type="caution">
    <text evidence="13">The sequence shown here is derived from an EMBL/GenBank/DDBJ whole genome shotgun (WGS) entry which is preliminary data.</text>
</comment>
<dbReference type="NCBIfam" id="TIGR00125">
    <property type="entry name" value="cyt_tran_rel"/>
    <property type="match status" value="1"/>
</dbReference>
<comment type="pathway">
    <text evidence="2 11">Cofactor biosynthesis; NAD(+) biosynthesis; deamido-NAD(+) from nicotinate D-ribonucleotide: step 1/1.</text>
</comment>
<dbReference type="EMBL" id="BMGJ01000017">
    <property type="protein sequence ID" value="GGD75824.1"/>
    <property type="molecule type" value="Genomic_DNA"/>
</dbReference>
<evidence type="ECO:0000256" key="7">
    <source>
        <dbReference type="ARBA" id="ARBA00022741"/>
    </source>
</evidence>
<comment type="similarity">
    <text evidence="3 11">Belongs to the NadD family.</text>
</comment>
<dbReference type="NCBIfam" id="TIGR00482">
    <property type="entry name" value="nicotinate (nicotinamide) nucleotide adenylyltransferase"/>
    <property type="match status" value="1"/>
</dbReference>
<proteinExistence type="inferred from homology"/>
<accession>A0ABQ1RRM6</accession>
<dbReference type="Pfam" id="PF01467">
    <property type="entry name" value="CTP_transf_like"/>
    <property type="match status" value="1"/>
</dbReference>
<dbReference type="InterPro" id="IPR005248">
    <property type="entry name" value="NadD/NMNAT"/>
</dbReference>
<evidence type="ECO:0000256" key="5">
    <source>
        <dbReference type="ARBA" id="ARBA00022679"/>
    </source>
</evidence>
<dbReference type="EC" id="2.7.7.18" evidence="11"/>
<dbReference type="Gene3D" id="3.40.50.620">
    <property type="entry name" value="HUPs"/>
    <property type="match status" value="1"/>
</dbReference>
<keyword evidence="7 11" id="KW-0547">Nucleotide-binding</keyword>
<evidence type="ECO:0000256" key="3">
    <source>
        <dbReference type="ARBA" id="ARBA00009014"/>
    </source>
</evidence>
<comment type="catalytic activity">
    <reaction evidence="10 11">
        <text>nicotinate beta-D-ribonucleotide + ATP + H(+) = deamido-NAD(+) + diphosphate</text>
        <dbReference type="Rhea" id="RHEA:22860"/>
        <dbReference type="ChEBI" id="CHEBI:15378"/>
        <dbReference type="ChEBI" id="CHEBI:30616"/>
        <dbReference type="ChEBI" id="CHEBI:33019"/>
        <dbReference type="ChEBI" id="CHEBI:57502"/>
        <dbReference type="ChEBI" id="CHEBI:58437"/>
        <dbReference type="EC" id="2.7.7.18"/>
    </reaction>
</comment>